<protein>
    <submittedName>
        <fullName evidence="1">Uncharacterized protein</fullName>
    </submittedName>
</protein>
<dbReference type="HOGENOM" id="CLU_1118270_0_0_4"/>
<evidence type="ECO:0000313" key="1">
    <source>
        <dbReference type="EMBL" id="ADX44638.1"/>
    </source>
</evidence>
<evidence type="ECO:0000313" key="2">
    <source>
        <dbReference type="Proteomes" id="UP000002482"/>
    </source>
</evidence>
<keyword evidence="2" id="KW-1185">Reference proteome</keyword>
<sequence length="248" mass="26795">MTRPSASPKVAIAAARAELAEAYKAARLAFGHVSQRLFAIHNLYPFAEGLSAFPSDENLGWARAIAALPADGLEAWARQQGGCRLLAADAEHLADPEEHPGGPVHDDAPCSCIAEFQATMEPELLDGSMPSELDEWIERACEGRFVPGAEAVALARHIARNFDRYGGEVQSSVLFFLGKISPSVACEVALDGLGRVHARACSCFEELQRLVDLMLRHGEATGREAPVDVDGYFRAAYLLLHPPRRPAP</sequence>
<dbReference type="KEGG" id="aaa:Acav_0715"/>
<proteinExistence type="predicted"/>
<name>F0Q7V4_PARA1</name>
<reference evidence="1" key="1">
    <citation type="submission" date="2011-02" db="EMBL/GenBank/DDBJ databases">
        <title>Complete sequence of Acidovorax avenae subsp. avenae ATCC 19860.</title>
        <authorList>
            <consortium name="US DOE Joint Genome Institute"/>
            <person name="Lucas S."/>
            <person name="Copeland A."/>
            <person name="Lapidus A."/>
            <person name="Cheng J.-F."/>
            <person name="Goodwin L."/>
            <person name="Pitluck S."/>
            <person name="Chertkov O."/>
            <person name="Held B."/>
            <person name="Detter J.C."/>
            <person name="Han C."/>
            <person name="Tapia R."/>
            <person name="Land M."/>
            <person name="Hauser L."/>
            <person name="Kyrpides N."/>
            <person name="Ivanova N."/>
            <person name="Ovchinnikova G."/>
            <person name="Pagani I."/>
            <person name="Gordon S."/>
            <person name="Woyke T."/>
        </authorList>
    </citation>
    <scope>NUCLEOTIDE SEQUENCE</scope>
    <source>
        <strain evidence="1">ATCC 19860</strain>
    </source>
</reference>
<dbReference type="Proteomes" id="UP000002482">
    <property type="component" value="Chromosome"/>
</dbReference>
<accession>F0Q7V4</accession>
<gene>
    <name evidence="1" type="ordered locus">Acav_0715</name>
</gene>
<organism evidence="1 2">
    <name type="scientific">Paracidovorax avenae (strain ATCC 19860 / DSM 7227 / CCUG 15838 / JCM 20985 / LMG 2117 / NCPPB 1011)</name>
    <name type="common">Acidovorax avenae</name>
    <dbReference type="NCBI Taxonomy" id="643561"/>
    <lineage>
        <taxon>Bacteria</taxon>
        <taxon>Pseudomonadati</taxon>
        <taxon>Pseudomonadota</taxon>
        <taxon>Betaproteobacteria</taxon>
        <taxon>Burkholderiales</taxon>
        <taxon>Comamonadaceae</taxon>
        <taxon>Paracidovorax</taxon>
    </lineage>
</organism>
<dbReference type="EMBL" id="CP002521">
    <property type="protein sequence ID" value="ADX44638.1"/>
    <property type="molecule type" value="Genomic_DNA"/>
</dbReference>
<dbReference type="AlphaFoldDB" id="F0Q7V4"/>